<dbReference type="GO" id="GO:0005739">
    <property type="term" value="C:mitochondrion"/>
    <property type="evidence" value="ECO:0007669"/>
    <property type="project" value="TreeGrafter"/>
</dbReference>
<feature type="region of interest" description="Disordered" evidence="2">
    <location>
        <begin position="284"/>
        <end position="303"/>
    </location>
</feature>
<dbReference type="Proteomes" id="UP000518266">
    <property type="component" value="Unassembled WGS sequence"/>
</dbReference>
<keyword evidence="4" id="KW-1185">Reference proteome</keyword>
<dbReference type="GO" id="GO:0043066">
    <property type="term" value="P:negative regulation of apoptotic process"/>
    <property type="evidence" value="ECO:0007669"/>
    <property type="project" value="TreeGrafter"/>
</dbReference>
<dbReference type="InterPro" id="IPR008971">
    <property type="entry name" value="HSP40/DnaJ_pept-bd"/>
</dbReference>
<feature type="compositionally biased region" description="Basic and acidic residues" evidence="2">
    <location>
        <begin position="172"/>
        <end position="189"/>
    </location>
</feature>
<sequence>MRRPPLSLSVTQRWRPPLPASLLRTERTLPGLSVAESPGERTENRSLCPASGRNVVTLRGVTVESLVPHQQQSGGSQQDLYQVLSDELKRKQYDTYGVAGFKPEWRRGGRVSSSTTKRGVQHRPGRAVPEDLRRVQRGEGLRRLQQHFVMELTFSEAAKGAQKPLTVNLDDACPRCDGKGSEPGTKEEAPSSSPSASCAEAPDRPRRGRPSPCPSPQVPASCQADQVIRLQGKGIRRMNSYSYGDHYVHIKIRVEKQADEESTERPGRGRRVLCRLFHTGMNLRGQTGLSEPPVSSPSPLNATQTVRVAFTTQP</sequence>
<accession>A0A7J5YVR8</accession>
<evidence type="ECO:0000256" key="1">
    <source>
        <dbReference type="ARBA" id="ARBA00023186"/>
    </source>
</evidence>
<proteinExistence type="predicted"/>
<comment type="caution">
    <text evidence="3">The sequence shown here is derived from an EMBL/GenBank/DDBJ whole genome shotgun (WGS) entry which is preliminary data.</text>
</comment>
<dbReference type="PANTHER" id="PTHR44145">
    <property type="entry name" value="DNAJ HOMOLOG SUBFAMILY A MEMBER 3, MITOCHONDRIAL"/>
    <property type="match status" value="1"/>
</dbReference>
<evidence type="ECO:0000313" key="3">
    <source>
        <dbReference type="EMBL" id="KAF3852921.1"/>
    </source>
</evidence>
<dbReference type="Gene3D" id="2.60.260.20">
    <property type="entry name" value="Urease metallochaperone UreE, N-terminal domain"/>
    <property type="match status" value="1"/>
</dbReference>
<dbReference type="AlphaFoldDB" id="A0A7J5YVR8"/>
<protein>
    <submittedName>
        <fullName evidence="3">Uncharacterized protein</fullName>
    </submittedName>
</protein>
<feature type="region of interest" description="Disordered" evidence="2">
    <location>
        <begin position="19"/>
        <end position="47"/>
    </location>
</feature>
<evidence type="ECO:0000256" key="2">
    <source>
        <dbReference type="SAM" id="MobiDB-lite"/>
    </source>
</evidence>
<feature type="region of interest" description="Disordered" evidence="2">
    <location>
        <begin position="169"/>
        <end position="221"/>
    </location>
</feature>
<dbReference type="GO" id="GO:0006457">
    <property type="term" value="P:protein folding"/>
    <property type="evidence" value="ECO:0007669"/>
    <property type="project" value="InterPro"/>
</dbReference>
<dbReference type="SUPFAM" id="SSF49493">
    <property type="entry name" value="HSP40/DnaJ peptide-binding domain"/>
    <property type="match status" value="1"/>
</dbReference>
<evidence type="ECO:0000313" key="4">
    <source>
        <dbReference type="Proteomes" id="UP000518266"/>
    </source>
</evidence>
<dbReference type="GO" id="GO:0051082">
    <property type="term" value="F:unfolded protein binding"/>
    <property type="evidence" value="ECO:0007669"/>
    <property type="project" value="InterPro"/>
</dbReference>
<feature type="compositionally biased region" description="Low complexity" evidence="2">
    <location>
        <begin position="190"/>
        <end position="200"/>
    </location>
</feature>
<name>A0A7J5YVR8_DISMA</name>
<reference evidence="3 4" key="1">
    <citation type="submission" date="2020-03" db="EMBL/GenBank/DDBJ databases">
        <title>Dissostichus mawsoni Genome sequencing and assembly.</title>
        <authorList>
            <person name="Park H."/>
        </authorList>
    </citation>
    <scope>NUCLEOTIDE SEQUENCE [LARGE SCALE GENOMIC DNA]</scope>
    <source>
        <strain evidence="3">DM0001</strain>
        <tissue evidence="3">Muscle</tissue>
    </source>
</reference>
<dbReference type="OrthoDB" id="10256793at2759"/>
<dbReference type="InterPro" id="IPR051938">
    <property type="entry name" value="Apopto_cytoskel_mod"/>
</dbReference>
<organism evidence="3 4">
    <name type="scientific">Dissostichus mawsoni</name>
    <name type="common">Antarctic cod</name>
    <dbReference type="NCBI Taxonomy" id="36200"/>
    <lineage>
        <taxon>Eukaryota</taxon>
        <taxon>Metazoa</taxon>
        <taxon>Chordata</taxon>
        <taxon>Craniata</taxon>
        <taxon>Vertebrata</taxon>
        <taxon>Euteleostomi</taxon>
        <taxon>Actinopterygii</taxon>
        <taxon>Neopterygii</taxon>
        <taxon>Teleostei</taxon>
        <taxon>Neoteleostei</taxon>
        <taxon>Acanthomorphata</taxon>
        <taxon>Eupercaria</taxon>
        <taxon>Perciformes</taxon>
        <taxon>Notothenioidei</taxon>
        <taxon>Nototheniidae</taxon>
        <taxon>Dissostichus</taxon>
    </lineage>
</organism>
<dbReference type="EMBL" id="JAAKFY010000009">
    <property type="protein sequence ID" value="KAF3852921.1"/>
    <property type="molecule type" value="Genomic_DNA"/>
</dbReference>
<gene>
    <name evidence="3" type="ORF">F7725_006276</name>
</gene>
<dbReference type="PANTHER" id="PTHR44145:SF3">
    <property type="entry name" value="DNAJ HOMOLOG SUBFAMILY A MEMBER 3, MITOCHONDRIAL"/>
    <property type="match status" value="1"/>
</dbReference>
<feature type="non-terminal residue" evidence="3">
    <location>
        <position position="314"/>
    </location>
</feature>
<dbReference type="GO" id="GO:0007005">
    <property type="term" value="P:mitochondrion organization"/>
    <property type="evidence" value="ECO:0007669"/>
    <property type="project" value="TreeGrafter"/>
</dbReference>
<keyword evidence="1" id="KW-0143">Chaperone</keyword>
<feature type="region of interest" description="Disordered" evidence="2">
    <location>
        <begin position="106"/>
        <end position="134"/>
    </location>
</feature>
<dbReference type="GO" id="GO:0019901">
    <property type="term" value="F:protein kinase binding"/>
    <property type="evidence" value="ECO:0007669"/>
    <property type="project" value="TreeGrafter"/>
</dbReference>
<feature type="compositionally biased region" description="Low complexity" evidence="2">
    <location>
        <begin position="290"/>
        <end position="299"/>
    </location>
</feature>